<protein>
    <submittedName>
        <fullName evidence="2">Uncharacterized protein</fullName>
    </submittedName>
</protein>
<gene>
    <name evidence="2" type="ORF">NE237_031284</name>
</gene>
<name>A0A9Q0L162_9MAGN</name>
<sequence>MDGQAILESLDNLWFFSSVFTSATPSPPLSFSSYGDENNDQPHLTSVFTSPSPSPSPPISFSSCRDENSDQPHLKDPPRTKEPNPRSPTLVKQPILSPNTGVLIETSSKSKDYRADTKMQIMKSLVVGELESSSESPWKGRKPRKEKKCCDPSMKWRKHHRWQEFSYLGFSHREVGWRYGPVLVLPAHQRMEKTCGFQKLESAYYMKMPPLSDGTAMKEHLKSWASAVACTVK</sequence>
<organism evidence="2 3">
    <name type="scientific">Protea cynaroides</name>
    <dbReference type="NCBI Taxonomy" id="273540"/>
    <lineage>
        <taxon>Eukaryota</taxon>
        <taxon>Viridiplantae</taxon>
        <taxon>Streptophyta</taxon>
        <taxon>Embryophyta</taxon>
        <taxon>Tracheophyta</taxon>
        <taxon>Spermatophyta</taxon>
        <taxon>Magnoliopsida</taxon>
        <taxon>Proteales</taxon>
        <taxon>Proteaceae</taxon>
        <taxon>Protea</taxon>
    </lineage>
</organism>
<evidence type="ECO:0000256" key="1">
    <source>
        <dbReference type="SAM" id="MobiDB-lite"/>
    </source>
</evidence>
<comment type="caution">
    <text evidence="2">The sequence shown here is derived from an EMBL/GenBank/DDBJ whole genome shotgun (WGS) entry which is preliminary data.</text>
</comment>
<proteinExistence type="predicted"/>
<dbReference type="AlphaFoldDB" id="A0A9Q0L162"/>
<feature type="compositionally biased region" description="Basic and acidic residues" evidence="1">
    <location>
        <begin position="64"/>
        <end position="84"/>
    </location>
</feature>
<reference evidence="2" key="1">
    <citation type="journal article" date="2023" name="Plant J.">
        <title>The genome of the king protea, Protea cynaroides.</title>
        <authorList>
            <person name="Chang J."/>
            <person name="Duong T.A."/>
            <person name="Schoeman C."/>
            <person name="Ma X."/>
            <person name="Roodt D."/>
            <person name="Barker N."/>
            <person name="Li Z."/>
            <person name="Van de Peer Y."/>
            <person name="Mizrachi E."/>
        </authorList>
    </citation>
    <scope>NUCLEOTIDE SEQUENCE</scope>
    <source>
        <tissue evidence="2">Young leaves</tissue>
    </source>
</reference>
<dbReference type="OrthoDB" id="1725654at2759"/>
<keyword evidence="3" id="KW-1185">Reference proteome</keyword>
<dbReference type="PANTHER" id="PTHR33785">
    <property type="entry name" value="OS06G0550800 PROTEIN"/>
    <property type="match status" value="1"/>
</dbReference>
<feature type="region of interest" description="Disordered" evidence="1">
    <location>
        <begin position="27"/>
        <end position="98"/>
    </location>
</feature>
<accession>A0A9Q0L162</accession>
<dbReference type="Proteomes" id="UP001141806">
    <property type="component" value="Unassembled WGS sequence"/>
</dbReference>
<evidence type="ECO:0000313" key="2">
    <source>
        <dbReference type="EMBL" id="KAJ4980447.1"/>
    </source>
</evidence>
<dbReference type="PANTHER" id="PTHR33785:SF8">
    <property type="entry name" value="BZIP DOMAIN-CONTAINING PROTEIN"/>
    <property type="match status" value="1"/>
</dbReference>
<dbReference type="EMBL" id="JAMYWD010000001">
    <property type="protein sequence ID" value="KAJ4980447.1"/>
    <property type="molecule type" value="Genomic_DNA"/>
</dbReference>
<evidence type="ECO:0000313" key="3">
    <source>
        <dbReference type="Proteomes" id="UP001141806"/>
    </source>
</evidence>
<feature type="compositionally biased region" description="Polar residues" evidence="1">
    <location>
        <begin position="27"/>
        <end position="49"/>
    </location>
</feature>